<evidence type="ECO:0000256" key="1">
    <source>
        <dbReference type="SAM" id="Phobius"/>
    </source>
</evidence>
<keyword evidence="1" id="KW-0812">Transmembrane</keyword>
<feature type="transmembrane region" description="Helical" evidence="1">
    <location>
        <begin position="7"/>
        <end position="25"/>
    </location>
</feature>
<proteinExistence type="predicted"/>
<accession>A0A914L6F8</accession>
<protein>
    <submittedName>
        <fullName evidence="3">Secreted protein</fullName>
    </submittedName>
</protein>
<organism evidence="2 3">
    <name type="scientific">Meloidogyne incognita</name>
    <name type="common">Southern root-knot nematode worm</name>
    <name type="synonym">Oxyuris incognita</name>
    <dbReference type="NCBI Taxonomy" id="6306"/>
    <lineage>
        <taxon>Eukaryota</taxon>
        <taxon>Metazoa</taxon>
        <taxon>Ecdysozoa</taxon>
        <taxon>Nematoda</taxon>
        <taxon>Chromadorea</taxon>
        <taxon>Rhabditida</taxon>
        <taxon>Tylenchina</taxon>
        <taxon>Tylenchomorpha</taxon>
        <taxon>Tylenchoidea</taxon>
        <taxon>Meloidogynidae</taxon>
        <taxon>Meloidogyninae</taxon>
        <taxon>Meloidogyne</taxon>
        <taxon>Meloidogyne incognita group</taxon>
    </lineage>
</organism>
<evidence type="ECO:0000313" key="2">
    <source>
        <dbReference type="Proteomes" id="UP000887563"/>
    </source>
</evidence>
<keyword evidence="1" id="KW-1133">Transmembrane helix</keyword>
<sequence>MRMRASLPFPLFVFAFSFVFVFLFFEKWVEGMECSSEWMVGSAAKKQQWMDEQQKTIDGPAKMRMYPAMVAGTRFVLPTRGKF</sequence>
<dbReference type="Proteomes" id="UP000887563">
    <property type="component" value="Unplaced"/>
</dbReference>
<dbReference type="AlphaFoldDB" id="A0A914L6F8"/>
<dbReference type="WBParaSite" id="Minc3s00285g09424">
    <property type="protein sequence ID" value="Minc3s00285g09424"/>
    <property type="gene ID" value="Minc3s00285g09424"/>
</dbReference>
<reference evidence="3" key="1">
    <citation type="submission" date="2022-11" db="UniProtKB">
        <authorList>
            <consortium name="WormBaseParasite"/>
        </authorList>
    </citation>
    <scope>IDENTIFICATION</scope>
</reference>
<name>A0A914L6F8_MELIC</name>
<keyword evidence="1" id="KW-0472">Membrane</keyword>
<keyword evidence="2" id="KW-1185">Reference proteome</keyword>
<evidence type="ECO:0000313" key="3">
    <source>
        <dbReference type="WBParaSite" id="Minc3s00285g09424"/>
    </source>
</evidence>